<keyword evidence="3" id="KW-0699">rRNA-binding</keyword>
<dbReference type="GO" id="GO:0043024">
    <property type="term" value="F:ribosomal small subunit binding"/>
    <property type="evidence" value="ECO:0007669"/>
    <property type="project" value="InterPro"/>
</dbReference>
<evidence type="ECO:0000256" key="1">
    <source>
        <dbReference type="ARBA" id="ARBA00004173"/>
    </source>
</evidence>
<evidence type="ECO:0000313" key="14">
    <source>
        <dbReference type="WBParaSite" id="Gr19_v10_g5194.t1"/>
    </source>
</evidence>
<evidence type="ECO:0000256" key="5">
    <source>
        <dbReference type="ARBA" id="ARBA00022845"/>
    </source>
</evidence>
<keyword evidence="8" id="KW-0689">Ribosomal protein</keyword>
<keyword evidence="6" id="KW-0694">RNA-binding</keyword>
<comment type="similarity">
    <text evidence="2">Belongs to the mitochondrion-specific ribosomal protein mS39 family.</text>
</comment>
<keyword evidence="5" id="KW-0810">Translation regulation</keyword>
<dbReference type="PANTHER" id="PTHR16276:SF1">
    <property type="entry name" value="SMALL RIBOSOMAL SUBUNIT PROTEIN MS39"/>
    <property type="match status" value="1"/>
</dbReference>
<evidence type="ECO:0000256" key="6">
    <source>
        <dbReference type="ARBA" id="ARBA00022884"/>
    </source>
</evidence>
<dbReference type="AlphaFoldDB" id="A0A914HY61"/>
<dbReference type="InterPro" id="IPR002885">
    <property type="entry name" value="PPR_rpt"/>
</dbReference>
<keyword evidence="9" id="KW-0496">Mitochondrion</keyword>
<feature type="repeat" description="PPR" evidence="12">
    <location>
        <begin position="222"/>
        <end position="259"/>
    </location>
</feature>
<evidence type="ECO:0000256" key="9">
    <source>
        <dbReference type="ARBA" id="ARBA00023128"/>
    </source>
</evidence>
<dbReference type="InterPro" id="IPR011990">
    <property type="entry name" value="TPR-like_helical_dom_sf"/>
</dbReference>
<dbReference type="InterPro" id="IPR055063">
    <property type="entry name" value="Rib_mS39_PPR"/>
</dbReference>
<evidence type="ECO:0000256" key="3">
    <source>
        <dbReference type="ARBA" id="ARBA00022730"/>
    </source>
</evidence>
<dbReference type="GO" id="GO:0032543">
    <property type="term" value="P:mitochondrial translation"/>
    <property type="evidence" value="ECO:0007669"/>
    <property type="project" value="InterPro"/>
</dbReference>
<dbReference type="Gene3D" id="1.25.40.10">
    <property type="entry name" value="Tetratricopeptide repeat domain"/>
    <property type="match status" value="1"/>
</dbReference>
<dbReference type="InterPro" id="IPR037387">
    <property type="entry name" value="PTCD3"/>
</dbReference>
<evidence type="ECO:0000256" key="10">
    <source>
        <dbReference type="ARBA" id="ARBA00023274"/>
    </source>
</evidence>
<dbReference type="GO" id="GO:0006417">
    <property type="term" value="P:regulation of translation"/>
    <property type="evidence" value="ECO:0007669"/>
    <property type="project" value="UniProtKB-KW"/>
</dbReference>
<evidence type="ECO:0000256" key="11">
    <source>
        <dbReference type="ARBA" id="ARBA00035134"/>
    </source>
</evidence>
<dbReference type="Proteomes" id="UP000887572">
    <property type="component" value="Unplaced"/>
</dbReference>
<dbReference type="PROSITE" id="PS51375">
    <property type="entry name" value="PPR"/>
    <property type="match status" value="1"/>
</dbReference>
<organism evidence="13 14">
    <name type="scientific">Globodera rostochiensis</name>
    <name type="common">Golden nematode worm</name>
    <name type="synonym">Heterodera rostochiensis</name>
    <dbReference type="NCBI Taxonomy" id="31243"/>
    <lineage>
        <taxon>Eukaryota</taxon>
        <taxon>Metazoa</taxon>
        <taxon>Ecdysozoa</taxon>
        <taxon>Nematoda</taxon>
        <taxon>Chromadorea</taxon>
        <taxon>Rhabditida</taxon>
        <taxon>Tylenchina</taxon>
        <taxon>Tylenchomorpha</taxon>
        <taxon>Tylenchoidea</taxon>
        <taxon>Heteroderidae</taxon>
        <taxon>Heteroderinae</taxon>
        <taxon>Globodera</taxon>
    </lineage>
</organism>
<protein>
    <recommendedName>
        <fullName evidence="11">Small ribosomal subunit protein mS39</fullName>
    </recommendedName>
</protein>
<reference evidence="14" key="1">
    <citation type="submission" date="2022-11" db="UniProtKB">
        <authorList>
            <consortium name="WormBaseParasite"/>
        </authorList>
    </citation>
    <scope>IDENTIFICATION</scope>
</reference>
<dbReference type="GO" id="GO:0005739">
    <property type="term" value="C:mitochondrion"/>
    <property type="evidence" value="ECO:0007669"/>
    <property type="project" value="UniProtKB-SubCell"/>
</dbReference>
<keyword evidence="4" id="KW-0677">Repeat</keyword>
<accession>A0A914HY61</accession>
<dbReference type="PANTHER" id="PTHR16276">
    <property type="entry name" value="PENTATRICOPEPTIDE REPEAT DOMAIN-CONTAINING PROTEIN 3"/>
    <property type="match status" value="1"/>
</dbReference>
<keyword evidence="13" id="KW-1185">Reference proteome</keyword>
<dbReference type="GO" id="GO:0005840">
    <property type="term" value="C:ribosome"/>
    <property type="evidence" value="ECO:0007669"/>
    <property type="project" value="UniProtKB-KW"/>
</dbReference>
<evidence type="ECO:0000256" key="8">
    <source>
        <dbReference type="ARBA" id="ARBA00022980"/>
    </source>
</evidence>
<dbReference type="WBParaSite" id="Gr19_v10_g5194.t1">
    <property type="protein sequence ID" value="Gr19_v10_g5194.t1"/>
    <property type="gene ID" value="Gr19_v10_g5194"/>
</dbReference>
<sequence length="585" mass="67890">MGASKLMNMRFRRLFLPFRYNHNFVSVKHIPFAIPEPIQRSPTDLLEALANTVKDDETSSHFGLIDDPITIPTSSTSKKIYLMSRELGRRTARKLVEEWPTLFMFDRDTPELSAFRPQKPLDPSLVEPNEENLRKMIMDRRVPDAIKLYQNIAGNDENKADVSKTLKLHLFRLACYYNEEDFPLTEFEEWHAIRYFYLRQNDSTEWKEGGIAERLFAELPKTEELFSTLICALCKFRGEYSLRRARELYKEMTSIGLIPFEEAFNSLLFARVSLDDSGVFNVSHWLQEMSRLGVRPSVQTFNSALNSLLLPDSVRLGEVDKQQLVSDGTAKLDGMPGESKAAKASDKQRWKAALDLVYEMRRQKIEPTLETFTHTLSLAYSRTVLAGLLDEVLSLLEDKLARSEDIKRTGENDAVFYRDAMFIAHALNNEAQIDRLMKVYKSDHNQVFFECDDVEQSFFTEFFYSKLEVLPLEAFYVLYKSYIPRLLGVHSSLIKGVLRTIKERKPAEFCFPLLKRVVEDSISSSLIAFDSFACRILVQLSDVKPRLLNLPDWESYMELCKKVIDVIERLDLQKIEKENYRKDKK</sequence>
<dbReference type="Pfam" id="PF22330">
    <property type="entry name" value="Rib_mS39_PPR"/>
    <property type="match status" value="1"/>
</dbReference>
<keyword evidence="7" id="KW-0809">Transit peptide</keyword>
<keyword evidence="10" id="KW-0687">Ribonucleoprotein</keyword>
<proteinExistence type="inferred from homology"/>
<name>A0A914HY61_GLORO</name>
<evidence type="ECO:0000256" key="12">
    <source>
        <dbReference type="PROSITE-ProRule" id="PRU00708"/>
    </source>
</evidence>
<dbReference type="GO" id="GO:1990904">
    <property type="term" value="C:ribonucleoprotein complex"/>
    <property type="evidence" value="ECO:0007669"/>
    <property type="project" value="UniProtKB-KW"/>
</dbReference>
<dbReference type="GO" id="GO:0019843">
    <property type="term" value="F:rRNA binding"/>
    <property type="evidence" value="ECO:0007669"/>
    <property type="project" value="UniProtKB-KW"/>
</dbReference>
<evidence type="ECO:0000256" key="2">
    <source>
        <dbReference type="ARBA" id="ARBA00008551"/>
    </source>
</evidence>
<evidence type="ECO:0000313" key="13">
    <source>
        <dbReference type="Proteomes" id="UP000887572"/>
    </source>
</evidence>
<comment type="subcellular location">
    <subcellularLocation>
        <location evidence="1">Mitochondrion</location>
    </subcellularLocation>
</comment>
<evidence type="ECO:0000256" key="7">
    <source>
        <dbReference type="ARBA" id="ARBA00022946"/>
    </source>
</evidence>
<evidence type="ECO:0000256" key="4">
    <source>
        <dbReference type="ARBA" id="ARBA00022737"/>
    </source>
</evidence>